<dbReference type="Proteomes" id="UP000812440">
    <property type="component" value="Chromosome 4"/>
</dbReference>
<reference evidence="1" key="1">
    <citation type="thesis" date="2020" institute="ProQuest LLC" country="789 East Eisenhower Parkway, Ann Arbor, MI, USA">
        <title>Comparative Genomics and Chromosome Evolution.</title>
        <authorList>
            <person name="Mudd A.B."/>
        </authorList>
    </citation>
    <scope>NUCLEOTIDE SEQUENCE</scope>
    <source>
        <strain evidence="1">Female2</strain>
        <tissue evidence="1">Blood</tissue>
    </source>
</reference>
<keyword evidence="2" id="KW-1185">Reference proteome</keyword>
<dbReference type="EMBL" id="JAACNH010000007">
    <property type="protein sequence ID" value="KAG8437982.1"/>
    <property type="molecule type" value="Genomic_DNA"/>
</dbReference>
<evidence type="ECO:0000313" key="2">
    <source>
        <dbReference type="Proteomes" id="UP000812440"/>
    </source>
</evidence>
<protein>
    <submittedName>
        <fullName evidence="1">Uncharacterized protein</fullName>
    </submittedName>
</protein>
<name>A0A8T2J138_9PIPI</name>
<dbReference type="SUPFAM" id="SSF49265">
    <property type="entry name" value="Fibronectin type III"/>
    <property type="match status" value="1"/>
</dbReference>
<evidence type="ECO:0000313" key="1">
    <source>
        <dbReference type="EMBL" id="KAG8437982.1"/>
    </source>
</evidence>
<dbReference type="OrthoDB" id="8824963at2759"/>
<organism evidence="1 2">
    <name type="scientific">Hymenochirus boettgeri</name>
    <name type="common">Congo dwarf clawed frog</name>
    <dbReference type="NCBI Taxonomy" id="247094"/>
    <lineage>
        <taxon>Eukaryota</taxon>
        <taxon>Metazoa</taxon>
        <taxon>Chordata</taxon>
        <taxon>Craniata</taxon>
        <taxon>Vertebrata</taxon>
        <taxon>Euteleostomi</taxon>
        <taxon>Amphibia</taxon>
        <taxon>Batrachia</taxon>
        <taxon>Anura</taxon>
        <taxon>Pipoidea</taxon>
        <taxon>Pipidae</taxon>
        <taxon>Pipinae</taxon>
        <taxon>Hymenochirus</taxon>
    </lineage>
</organism>
<dbReference type="InterPro" id="IPR036116">
    <property type="entry name" value="FN3_sf"/>
</dbReference>
<accession>A0A8T2J138</accession>
<sequence>MENKTINTRTLDSSVAAVLSKPDDTWNFLTCSYDRCKHLETPCEETQRGSGYHCLCPGIDGPSIPPDPPRLVRVIPGESGASLSWCSPLSTVLVIGFLMEPKGACWIEGLVLMLFRFYSLENLVPDTPYIKRRSRTRNLMRGEEMGISNLSFKAESVEQL</sequence>
<comment type="caution">
    <text evidence="1">The sequence shown here is derived from an EMBL/GenBank/DDBJ whole genome shotgun (WGS) entry which is preliminary data.</text>
</comment>
<dbReference type="AlphaFoldDB" id="A0A8T2J138"/>
<gene>
    <name evidence="1" type="ORF">GDO86_008608</name>
</gene>
<proteinExistence type="predicted"/>